<dbReference type="VEuPathDB" id="TriTrypDB:ADEAN_000438300"/>
<evidence type="ECO:0000256" key="1">
    <source>
        <dbReference type="SAM" id="MobiDB-lite"/>
    </source>
</evidence>
<organism evidence="3 4">
    <name type="scientific">Angomonas deanei</name>
    <dbReference type="NCBI Taxonomy" id="59799"/>
    <lineage>
        <taxon>Eukaryota</taxon>
        <taxon>Discoba</taxon>
        <taxon>Euglenozoa</taxon>
        <taxon>Kinetoplastea</taxon>
        <taxon>Metakinetoplastina</taxon>
        <taxon>Trypanosomatida</taxon>
        <taxon>Trypanosomatidae</taxon>
        <taxon>Strigomonadinae</taxon>
        <taxon>Angomonas</taxon>
    </lineage>
</organism>
<gene>
    <name evidence="3" type="ORF">ADEAN_000438300</name>
</gene>
<feature type="region of interest" description="Disordered" evidence="1">
    <location>
        <begin position="89"/>
        <end position="115"/>
    </location>
</feature>
<evidence type="ECO:0000313" key="4">
    <source>
        <dbReference type="Proteomes" id="UP000515908"/>
    </source>
</evidence>
<dbReference type="Proteomes" id="UP000515908">
    <property type="component" value="Chromosome 07"/>
</dbReference>
<dbReference type="AlphaFoldDB" id="A0A7G2CBS0"/>
<reference evidence="3 4" key="1">
    <citation type="submission" date="2020-08" db="EMBL/GenBank/DDBJ databases">
        <authorList>
            <person name="Newling K."/>
            <person name="Davey J."/>
            <person name="Forrester S."/>
        </authorList>
    </citation>
    <scope>NUCLEOTIDE SEQUENCE [LARGE SCALE GENOMIC DNA]</scope>
    <source>
        <strain evidence="4">Crithidia deanei Carvalho (ATCC PRA-265)</strain>
    </source>
</reference>
<keyword evidence="2" id="KW-0732">Signal</keyword>
<evidence type="ECO:0000313" key="3">
    <source>
        <dbReference type="EMBL" id="CAD2216905.1"/>
    </source>
</evidence>
<evidence type="ECO:0000256" key="2">
    <source>
        <dbReference type="SAM" id="SignalP"/>
    </source>
</evidence>
<feature type="compositionally biased region" description="Polar residues" evidence="1">
    <location>
        <begin position="89"/>
        <end position="98"/>
    </location>
</feature>
<sequence length="232" mass="26154">MKSTAVLCFILLICCVQRVAAAEATGENDDVARYVLNLQRQIVRGPSQNTGEDFLNPKHIPVHSACRFYGLQCPPAYVEYLEKLAAPNNNSTDANGNLSERRNTTGKRNSTIHTNSAERNMSGCVLIMKKEVDAIRDNNTINQNVIYGREWIQNCFRENQDLYLHDYTSVMRVNKKLTQLRIKEGELQPEWQTGGGKVRDSVLVYFPLPVVHREGVLFSSRDAMCDDAAVDS</sequence>
<dbReference type="EMBL" id="LR877151">
    <property type="protein sequence ID" value="CAD2216905.1"/>
    <property type="molecule type" value="Genomic_DNA"/>
</dbReference>
<protein>
    <submittedName>
        <fullName evidence="3">Uncharacterized protein</fullName>
    </submittedName>
</protein>
<accession>A0A7G2CBS0</accession>
<feature type="chain" id="PRO_5029009019" evidence="2">
    <location>
        <begin position="22"/>
        <end position="232"/>
    </location>
</feature>
<keyword evidence="4" id="KW-1185">Reference proteome</keyword>
<feature type="compositionally biased region" description="Polar residues" evidence="1">
    <location>
        <begin position="106"/>
        <end position="115"/>
    </location>
</feature>
<name>A0A7G2CBS0_9TRYP</name>
<proteinExistence type="predicted"/>
<feature type="signal peptide" evidence="2">
    <location>
        <begin position="1"/>
        <end position="21"/>
    </location>
</feature>